<keyword evidence="3" id="KW-1185">Reference proteome</keyword>
<accession>Q8TLR4</accession>
<name>Q8TLR4_METAC</name>
<evidence type="ECO:0000313" key="2">
    <source>
        <dbReference type="EMBL" id="AAM06340.1"/>
    </source>
</evidence>
<proteinExistence type="inferred from homology"/>
<dbReference type="InterPro" id="IPR023198">
    <property type="entry name" value="PGP-like_dom2"/>
</dbReference>
<dbReference type="NCBIfam" id="TIGR01549">
    <property type="entry name" value="HAD-SF-IA-v1"/>
    <property type="match status" value="1"/>
</dbReference>
<dbReference type="SFLD" id="SFLDS00003">
    <property type="entry name" value="Haloacid_Dehalogenase"/>
    <property type="match status" value="1"/>
</dbReference>
<dbReference type="Gene3D" id="3.40.50.1000">
    <property type="entry name" value="HAD superfamily/HAD-like"/>
    <property type="match status" value="1"/>
</dbReference>
<dbReference type="STRING" id="188937.MA_2967"/>
<dbReference type="InterPro" id="IPR041492">
    <property type="entry name" value="HAD_2"/>
</dbReference>
<evidence type="ECO:0000313" key="3">
    <source>
        <dbReference type="Proteomes" id="UP000002487"/>
    </source>
</evidence>
<dbReference type="HOGENOM" id="CLU_045011_19_3_2"/>
<dbReference type="InterPro" id="IPR036412">
    <property type="entry name" value="HAD-like_sf"/>
</dbReference>
<dbReference type="InParanoid" id="Q8TLR4"/>
<keyword evidence="2" id="KW-0378">Hydrolase</keyword>
<organism evidence="2 3">
    <name type="scientific">Methanosarcina acetivorans (strain ATCC 35395 / DSM 2834 / JCM 12185 / C2A)</name>
    <dbReference type="NCBI Taxonomy" id="188937"/>
    <lineage>
        <taxon>Archaea</taxon>
        <taxon>Methanobacteriati</taxon>
        <taxon>Methanobacteriota</taxon>
        <taxon>Stenosarchaea group</taxon>
        <taxon>Methanomicrobia</taxon>
        <taxon>Methanosarcinales</taxon>
        <taxon>Methanosarcinaceae</taxon>
        <taxon>Methanosarcina</taxon>
    </lineage>
</organism>
<dbReference type="InterPro" id="IPR006439">
    <property type="entry name" value="HAD-SF_hydro_IA"/>
</dbReference>
<dbReference type="SUPFAM" id="SSF56784">
    <property type="entry name" value="HAD-like"/>
    <property type="match status" value="1"/>
</dbReference>
<dbReference type="AlphaFoldDB" id="Q8TLR4"/>
<dbReference type="PANTHER" id="PTHR43434">
    <property type="entry name" value="PHOSPHOGLYCOLATE PHOSPHATASE"/>
    <property type="match status" value="1"/>
</dbReference>
<dbReference type="EnsemblBacteria" id="AAM06340">
    <property type="protein sequence ID" value="AAM06340"/>
    <property type="gene ID" value="MA_2967"/>
</dbReference>
<dbReference type="GO" id="GO:0006281">
    <property type="term" value="P:DNA repair"/>
    <property type="evidence" value="ECO:0000318"/>
    <property type="project" value="GO_Central"/>
</dbReference>
<dbReference type="PhylomeDB" id="Q8TLR4"/>
<comment type="similarity">
    <text evidence="1">Belongs to the HAD-like hydrolase superfamily.</text>
</comment>
<sequence length="279" mass="30900">MISIMINKSCLQGLFPSAGSIEKKIVFITNSPHGKDSQNLNFRKKRCCKICCFSTEEPRVEEMKYNTIIFDFDYTLADATDGIVSSFNHAFSELGLAGCDIESIKRTVGLSLDEAFVQLTANKDKALISRFKILFKEKADEVMSKNTVLFDDTISTLRQLKHDGLNTGIVTTKYHYRIVETLNTHGISDLVDIIVGGEDVKTPKPSPEGLLLAIDSLNAQQNNVLYIGDSLVDAKTALAANVDFAGITTGTTDEKEFSQYPCIRIFKNLSELGFELPSF</sequence>
<dbReference type="Pfam" id="PF13419">
    <property type="entry name" value="HAD_2"/>
    <property type="match status" value="1"/>
</dbReference>
<dbReference type="PRINTS" id="PR00413">
    <property type="entry name" value="HADHALOGNASE"/>
</dbReference>
<dbReference type="EMBL" id="AE010299">
    <property type="protein sequence ID" value="AAM06340.1"/>
    <property type="molecule type" value="Genomic_DNA"/>
</dbReference>
<protein>
    <submittedName>
        <fullName evidence="2">Haloacid dehalogenase-like hydrolase</fullName>
    </submittedName>
</protein>
<dbReference type="SFLD" id="SFLDG01129">
    <property type="entry name" value="C1.5:_HAD__Beta-PGM__Phosphata"/>
    <property type="match status" value="1"/>
</dbReference>
<dbReference type="GO" id="GO:0008967">
    <property type="term" value="F:phosphoglycolate phosphatase activity"/>
    <property type="evidence" value="ECO:0000318"/>
    <property type="project" value="GO_Central"/>
</dbReference>
<dbReference type="FunFam" id="3.40.50.1000:FF:000314">
    <property type="entry name" value="Haloacid dehalogenase-like hydrolase"/>
    <property type="match status" value="1"/>
</dbReference>
<evidence type="ECO:0000256" key="1">
    <source>
        <dbReference type="ARBA" id="ARBA00007958"/>
    </source>
</evidence>
<reference evidence="2 3" key="1">
    <citation type="journal article" date="2002" name="Genome Res.">
        <title>The genome of Methanosarcina acetivorans reveals extensive metabolic and physiological diversity.</title>
        <authorList>
            <person name="Galagan J.E."/>
            <person name="Nusbaum C."/>
            <person name="Roy A."/>
            <person name="Endrizzi M.G."/>
            <person name="Macdonald P."/>
            <person name="FitzHugh W."/>
            <person name="Calvo S."/>
            <person name="Engels R."/>
            <person name="Smirnov S."/>
            <person name="Atnoor D."/>
            <person name="Brown A."/>
            <person name="Allen N."/>
            <person name="Naylor J."/>
            <person name="Stange-Thomann N."/>
            <person name="DeArellano K."/>
            <person name="Johnson R."/>
            <person name="Linton L."/>
            <person name="McEwan P."/>
            <person name="McKernan K."/>
            <person name="Talamas J."/>
            <person name="Tirrell A."/>
            <person name="Ye W."/>
            <person name="Zimmer A."/>
            <person name="Barber R.D."/>
            <person name="Cann I."/>
            <person name="Graham D.E."/>
            <person name="Grahame D.A."/>
            <person name="Guss A."/>
            <person name="Hedderich R."/>
            <person name="Ingram-Smith C."/>
            <person name="Kuettner C.H."/>
            <person name="Krzycki J.A."/>
            <person name="Leigh J.A."/>
            <person name="Li W."/>
            <person name="Liu J."/>
            <person name="Mukhopadhyay B."/>
            <person name="Reeve J.N."/>
            <person name="Smith K."/>
            <person name="Springer T.A."/>
            <person name="Umayam L.A."/>
            <person name="White O."/>
            <person name="White R.H."/>
            <person name="de Macario E.C."/>
            <person name="Ferry J.G."/>
            <person name="Jarrell K.F."/>
            <person name="Jing H."/>
            <person name="Macario A.J.L."/>
            <person name="Paulsen I."/>
            <person name="Pritchett M."/>
            <person name="Sowers K.R."/>
            <person name="Swanson R.V."/>
            <person name="Zinder S.H."/>
            <person name="Lander E."/>
            <person name="Metcalf W.W."/>
            <person name="Birren B."/>
        </authorList>
    </citation>
    <scope>NUCLEOTIDE SEQUENCE [LARGE SCALE GENOMIC DNA]</scope>
    <source>
        <strain evidence="3">ATCC 35395 / DSM 2834 / JCM 12185 / C2A</strain>
    </source>
</reference>
<dbReference type="InterPro" id="IPR050155">
    <property type="entry name" value="HAD-like_hydrolase_sf"/>
</dbReference>
<dbReference type="Gene3D" id="1.10.150.240">
    <property type="entry name" value="Putative phosphatase, domain 2"/>
    <property type="match status" value="1"/>
</dbReference>
<dbReference type="PANTHER" id="PTHR43434:SF1">
    <property type="entry name" value="PHOSPHOGLYCOLATE PHOSPHATASE"/>
    <property type="match status" value="1"/>
</dbReference>
<dbReference type="Proteomes" id="UP000002487">
    <property type="component" value="Chromosome"/>
</dbReference>
<dbReference type="InterPro" id="IPR023214">
    <property type="entry name" value="HAD_sf"/>
</dbReference>
<gene>
    <name evidence="2" type="ordered locus">MA_2967</name>
</gene>
<dbReference type="KEGG" id="mac:MA_2967"/>